<evidence type="ECO:0000313" key="5">
    <source>
        <dbReference type="EMBL" id="KPA77160.1"/>
    </source>
</evidence>
<feature type="region of interest" description="Disordered" evidence="3">
    <location>
        <begin position="71"/>
        <end position="124"/>
    </location>
</feature>
<dbReference type="PANTHER" id="PTHR22812">
    <property type="entry name" value="CHROMOBOX PROTEIN"/>
    <property type="match status" value="1"/>
</dbReference>
<comment type="caution">
    <text evidence="5">The sequence shown here is derived from an EMBL/GenBank/DDBJ whole genome shotgun (WGS) entry which is preliminary data.</text>
</comment>
<evidence type="ECO:0000256" key="2">
    <source>
        <dbReference type="ARBA" id="ARBA00023242"/>
    </source>
</evidence>
<proteinExistence type="predicted"/>
<protein>
    <recommendedName>
        <fullName evidence="4">Chromo domain-containing protein</fullName>
    </recommendedName>
</protein>
<gene>
    <name evidence="5" type="ORF">ABB37_07084</name>
</gene>
<accession>A0A0M9FVW2</accession>
<keyword evidence="2" id="KW-0539">Nucleus</keyword>
<dbReference type="InterPro" id="IPR016197">
    <property type="entry name" value="Chromo-like_dom_sf"/>
</dbReference>
<organism evidence="5 6">
    <name type="scientific">Leptomonas pyrrhocoris</name>
    <name type="common">Firebug parasite</name>
    <dbReference type="NCBI Taxonomy" id="157538"/>
    <lineage>
        <taxon>Eukaryota</taxon>
        <taxon>Discoba</taxon>
        <taxon>Euglenozoa</taxon>
        <taxon>Kinetoplastea</taxon>
        <taxon>Metakinetoplastina</taxon>
        <taxon>Trypanosomatida</taxon>
        <taxon>Trypanosomatidae</taxon>
        <taxon>Leishmaniinae</taxon>
        <taxon>Leptomonas</taxon>
    </lineage>
</organism>
<evidence type="ECO:0000313" key="6">
    <source>
        <dbReference type="Proteomes" id="UP000037923"/>
    </source>
</evidence>
<keyword evidence="6" id="KW-1185">Reference proteome</keyword>
<evidence type="ECO:0000259" key="4">
    <source>
        <dbReference type="PROSITE" id="PS50013"/>
    </source>
</evidence>
<comment type="subcellular location">
    <subcellularLocation>
        <location evidence="1">Nucleus</location>
    </subcellularLocation>
</comment>
<name>A0A0M9FVW2_LEPPY</name>
<dbReference type="RefSeq" id="XP_015655599.1">
    <property type="nucleotide sequence ID" value="XM_015805593.1"/>
</dbReference>
<dbReference type="Gene3D" id="2.40.50.40">
    <property type="match status" value="1"/>
</dbReference>
<sequence length="382" mass="41679">MAYYPVAAVSDRRINADNGSIEYAVQWEGYGDEVTWERRDDLTERCADMVQAVDQRCMDATDAVLAQWRHAERGERDSEQAGPSPSPPPLKTGGCKRSRSSSRADSRTGDGTAAAKPEGTERKAEVEAEVLHGLLLRVPQRTGVKNEVGGEEDAQTSTEEATVLLLGEVVLAEEASMALNKRGDHRKKPHPNAARAAWSLSTVPALEVEKRWREAHGYSLLHSVDVSRHVTPFRNHFQLHLQSAEAQLVLAQEAARSSHLRILSIAPPRTTYSGTVFSAPVTLEGLVGEKDVEEMRLSVQLESPLYGNAAQEIVKPHVEQMVVRYKTTESSTGSSSVAGGAPCSNEPCSASCCVASMPLSVFRLAFPQLLIDYLLENSVVLH</sequence>
<dbReference type="VEuPathDB" id="TriTrypDB:LpyrH10_17_0160"/>
<dbReference type="OrthoDB" id="273092at2759"/>
<dbReference type="EMBL" id="LGTL01000017">
    <property type="protein sequence ID" value="KPA77159.1"/>
    <property type="molecule type" value="Genomic_DNA"/>
</dbReference>
<dbReference type="InterPro" id="IPR000953">
    <property type="entry name" value="Chromo/chromo_shadow_dom"/>
</dbReference>
<reference evidence="5 6" key="1">
    <citation type="submission" date="2015-07" db="EMBL/GenBank/DDBJ databases">
        <title>High-quality genome of monoxenous trypanosomatid Leptomonas pyrrhocoris.</title>
        <authorList>
            <person name="Flegontov P."/>
            <person name="Butenko A."/>
            <person name="Firsov S."/>
            <person name="Vlcek C."/>
            <person name="Logacheva M.D."/>
            <person name="Field M."/>
            <person name="Filatov D."/>
            <person name="Flegontova O."/>
            <person name="Gerasimov E."/>
            <person name="Jackson A.P."/>
            <person name="Kelly S."/>
            <person name="Opperdoes F."/>
            <person name="O'Reilly A."/>
            <person name="Votypka J."/>
            <person name="Yurchenko V."/>
            <person name="Lukes J."/>
        </authorList>
    </citation>
    <scope>NUCLEOTIDE SEQUENCE [LARGE SCALE GENOMIC DNA]</scope>
    <source>
        <strain evidence="5">H10</strain>
    </source>
</reference>
<dbReference type="SUPFAM" id="SSF54160">
    <property type="entry name" value="Chromo domain-like"/>
    <property type="match status" value="1"/>
</dbReference>
<dbReference type="OMA" id="APPLMTH"/>
<dbReference type="SMART" id="SM00298">
    <property type="entry name" value="CHROMO"/>
    <property type="match status" value="1"/>
</dbReference>
<dbReference type="GO" id="GO:0005634">
    <property type="term" value="C:nucleus"/>
    <property type="evidence" value="ECO:0007669"/>
    <property type="project" value="UniProtKB-SubCell"/>
</dbReference>
<dbReference type="Proteomes" id="UP000037923">
    <property type="component" value="Unassembled WGS sequence"/>
</dbReference>
<dbReference type="GeneID" id="26907370"/>
<dbReference type="InterPro" id="IPR051219">
    <property type="entry name" value="Heterochromatin_chromo-domain"/>
</dbReference>
<dbReference type="RefSeq" id="XP_015655598.1">
    <property type="nucleotide sequence ID" value="XM_015805592.1"/>
</dbReference>
<dbReference type="AlphaFoldDB" id="A0A0M9FVW2"/>
<evidence type="ECO:0000256" key="1">
    <source>
        <dbReference type="ARBA" id="ARBA00004123"/>
    </source>
</evidence>
<feature type="domain" description="Chromo" evidence="4">
    <location>
        <begin position="4"/>
        <end position="56"/>
    </location>
</feature>
<evidence type="ECO:0000256" key="3">
    <source>
        <dbReference type="SAM" id="MobiDB-lite"/>
    </source>
</evidence>
<dbReference type="PROSITE" id="PS50013">
    <property type="entry name" value="CHROMO_2"/>
    <property type="match status" value="1"/>
</dbReference>
<dbReference type="EMBL" id="LGTL01000017">
    <property type="protein sequence ID" value="KPA77160.1"/>
    <property type="molecule type" value="Genomic_DNA"/>
</dbReference>